<evidence type="ECO:0000313" key="1">
    <source>
        <dbReference type="EMBL" id="JAQ07700.1"/>
    </source>
</evidence>
<feature type="non-terminal residue" evidence="1">
    <location>
        <position position="1"/>
    </location>
</feature>
<feature type="non-terminal residue" evidence="1">
    <location>
        <position position="105"/>
    </location>
</feature>
<proteinExistence type="predicted"/>
<name>A0A146LMW8_LYGHE</name>
<accession>A0A146LMW8</accession>
<protein>
    <submittedName>
        <fullName evidence="1">Uncharacterized protein</fullName>
    </submittedName>
</protein>
<dbReference type="AlphaFoldDB" id="A0A146LMW8"/>
<dbReference type="EMBL" id="GDHC01010929">
    <property type="protein sequence ID" value="JAQ07700.1"/>
    <property type="molecule type" value="Transcribed_RNA"/>
</dbReference>
<gene>
    <name evidence="1" type="ORF">g.95577</name>
</gene>
<organism evidence="1">
    <name type="scientific">Lygus hesperus</name>
    <name type="common">Western plant bug</name>
    <dbReference type="NCBI Taxonomy" id="30085"/>
    <lineage>
        <taxon>Eukaryota</taxon>
        <taxon>Metazoa</taxon>
        <taxon>Ecdysozoa</taxon>
        <taxon>Arthropoda</taxon>
        <taxon>Hexapoda</taxon>
        <taxon>Insecta</taxon>
        <taxon>Pterygota</taxon>
        <taxon>Neoptera</taxon>
        <taxon>Paraneoptera</taxon>
        <taxon>Hemiptera</taxon>
        <taxon>Heteroptera</taxon>
        <taxon>Panheteroptera</taxon>
        <taxon>Cimicomorpha</taxon>
        <taxon>Miridae</taxon>
        <taxon>Mirini</taxon>
        <taxon>Lygus</taxon>
    </lineage>
</organism>
<sequence length="105" mass="12100">ESDFEVRNTKFLPMHVPHSRRNTPLGVRTSCNSRCSIISRVQFYYSSQGPPRRSHHVREQRYQSLVLVRCSIDIEFAILLNIQASIFSKIIVDVVGRVTIGIEEL</sequence>
<reference evidence="1" key="1">
    <citation type="journal article" date="2016" name="Gigascience">
        <title>De novo construction of an expanded transcriptome assembly for the western tarnished plant bug, Lygus hesperus.</title>
        <authorList>
            <person name="Tassone E.E."/>
            <person name="Geib S.M."/>
            <person name="Hall B."/>
            <person name="Fabrick J.A."/>
            <person name="Brent C.S."/>
            <person name="Hull J.J."/>
        </authorList>
    </citation>
    <scope>NUCLEOTIDE SEQUENCE</scope>
</reference>